<proteinExistence type="predicted"/>
<dbReference type="AlphaFoldDB" id="A0A5N5E2V2"/>
<sequence length="104" mass="11294">MGSRYKSALQDDEEHAAELLRLHPELAHPGKTGKAGIPLQGFTPEMAMLSRGFNLMIALLSALVGAQDPKFIDPPRTALDRVIEAGRSNGMSRTLAKALPHQHQ</sequence>
<organism evidence="1 2">
    <name type="scientific">Rhodococcus erythropolis</name>
    <name type="common">Arthrobacter picolinophilus</name>
    <dbReference type="NCBI Taxonomy" id="1833"/>
    <lineage>
        <taxon>Bacteria</taxon>
        <taxon>Bacillati</taxon>
        <taxon>Actinomycetota</taxon>
        <taxon>Actinomycetes</taxon>
        <taxon>Mycobacteriales</taxon>
        <taxon>Nocardiaceae</taxon>
        <taxon>Rhodococcus</taxon>
        <taxon>Rhodococcus erythropolis group</taxon>
    </lineage>
</organism>
<protein>
    <submittedName>
        <fullName evidence="1">Uncharacterized protein</fullName>
    </submittedName>
</protein>
<reference evidence="1 2" key="1">
    <citation type="journal article" date="2017" name="Poromechanics V (2013)">
        <title>Genomic Characterization of the Arsenic-Tolerant Actinobacterium, &lt;i&gt;Rhodococcus erythropolis&lt;/i&gt; S43.</title>
        <authorList>
            <person name="Retamal-Morales G."/>
            <person name="Mehnert M."/>
            <person name="Schwabe R."/>
            <person name="Tischler D."/>
            <person name="Schloemann M."/>
            <person name="Levican G.J."/>
        </authorList>
    </citation>
    <scope>NUCLEOTIDE SEQUENCE [LARGE SCALE GENOMIC DNA]</scope>
    <source>
        <strain evidence="1 2">S43</strain>
    </source>
</reference>
<evidence type="ECO:0000313" key="1">
    <source>
        <dbReference type="EMBL" id="KAB2584010.1"/>
    </source>
</evidence>
<dbReference type="EMBL" id="MRBO01000482">
    <property type="protein sequence ID" value="KAB2584010.1"/>
    <property type="molecule type" value="Genomic_DNA"/>
</dbReference>
<gene>
    <name evidence="1" type="ORF">BS297_17845</name>
</gene>
<dbReference type="Proteomes" id="UP000325576">
    <property type="component" value="Unassembled WGS sequence"/>
</dbReference>
<evidence type="ECO:0000313" key="2">
    <source>
        <dbReference type="Proteomes" id="UP000325576"/>
    </source>
</evidence>
<comment type="caution">
    <text evidence="1">The sequence shown here is derived from an EMBL/GenBank/DDBJ whole genome shotgun (WGS) entry which is preliminary data.</text>
</comment>
<accession>A0A5N5E2V2</accession>
<name>A0A5N5E2V2_RHOER</name>